<dbReference type="OrthoDB" id="287608at2"/>
<evidence type="ECO:0000256" key="9">
    <source>
        <dbReference type="SAM" id="SignalP"/>
    </source>
</evidence>
<gene>
    <name evidence="10" type="ordered locus">Sinac_5636</name>
</gene>
<evidence type="ECO:0000256" key="2">
    <source>
        <dbReference type="ARBA" id="ARBA00022475"/>
    </source>
</evidence>
<feature type="transmembrane region" description="Helical" evidence="8">
    <location>
        <begin position="212"/>
        <end position="230"/>
    </location>
</feature>
<dbReference type="RefSeq" id="WP_015248866.1">
    <property type="nucleotide sequence ID" value="NC_019892.1"/>
</dbReference>
<dbReference type="GO" id="GO:0005886">
    <property type="term" value="C:plasma membrane"/>
    <property type="evidence" value="ECO:0007669"/>
    <property type="project" value="UniProtKB-SubCell"/>
</dbReference>
<dbReference type="GO" id="GO:0016763">
    <property type="term" value="F:pentosyltransferase activity"/>
    <property type="evidence" value="ECO:0007669"/>
    <property type="project" value="TreeGrafter"/>
</dbReference>
<evidence type="ECO:0000256" key="6">
    <source>
        <dbReference type="ARBA" id="ARBA00022989"/>
    </source>
</evidence>
<dbReference type="InterPro" id="IPR050297">
    <property type="entry name" value="LipidA_mod_glycosyltrf_83"/>
</dbReference>
<feature type="transmembrane region" description="Helical" evidence="8">
    <location>
        <begin position="357"/>
        <end position="375"/>
    </location>
</feature>
<evidence type="ECO:0000256" key="4">
    <source>
        <dbReference type="ARBA" id="ARBA00022679"/>
    </source>
</evidence>
<organism evidence="10 11">
    <name type="scientific">Singulisphaera acidiphila (strain ATCC BAA-1392 / DSM 18658 / VKM B-2454 / MOB10)</name>
    <dbReference type="NCBI Taxonomy" id="886293"/>
    <lineage>
        <taxon>Bacteria</taxon>
        <taxon>Pseudomonadati</taxon>
        <taxon>Planctomycetota</taxon>
        <taxon>Planctomycetia</taxon>
        <taxon>Isosphaerales</taxon>
        <taxon>Isosphaeraceae</taxon>
        <taxon>Singulisphaera</taxon>
    </lineage>
</organism>
<feature type="transmembrane region" description="Helical" evidence="8">
    <location>
        <begin position="163"/>
        <end position="182"/>
    </location>
</feature>
<feature type="transmembrane region" description="Helical" evidence="8">
    <location>
        <begin position="114"/>
        <end position="132"/>
    </location>
</feature>
<evidence type="ECO:0000313" key="11">
    <source>
        <dbReference type="Proteomes" id="UP000010798"/>
    </source>
</evidence>
<proteinExistence type="predicted"/>
<evidence type="ECO:0000256" key="1">
    <source>
        <dbReference type="ARBA" id="ARBA00004651"/>
    </source>
</evidence>
<reference evidence="10 11" key="1">
    <citation type="submission" date="2012-02" db="EMBL/GenBank/DDBJ databases">
        <title>Complete sequence of chromosome of Singulisphaera acidiphila DSM 18658.</title>
        <authorList>
            <consortium name="US DOE Joint Genome Institute (JGI-PGF)"/>
            <person name="Lucas S."/>
            <person name="Copeland A."/>
            <person name="Lapidus A."/>
            <person name="Glavina del Rio T."/>
            <person name="Dalin E."/>
            <person name="Tice H."/>
            <person name="Bruce D."/>
            <person name="Goodwin L."/>
            <person name="Pitluck S."/>
            <person name="Peters L."/>
            <person name="Ovchinnikova G."/>
            <person name="Chertkov O."/>
            <person name="Kyrpides N."/>
            <person name="Mavromatis K."/>
            <person name="Ivanova N."/>
            <person name="Brettin T."/>
            <person name="Detter J.C."/>
            <person name="Han C."/>
            <person name="Larimer F."/>
            <person name="Land M."/>
            <person name="Hauser L."/>
            <person name="Markowitz V."/>
            <person name="Cheng J.-F."/>
            <person name="Hugenholtz P."/>
            <person name="Woyke T."/>
            <person name="Wu D."/>
            <person name="Tindall B."/>
            <person name="Pomrenke H."/>
            <person name="Brambilla E."/>
            <person name="Klenk H.-P."/>
            <person name="Eisen J.A."/>
        </authorList>
    </citation>
    <scope>NUCLEOTIDE SEQUENCE [LARGE SCALE GENOMIC DNA]</scope>
    <source>
        <strain evidence="11">ATCC BAA-1392 / DSM 18658 / VKM B-2454 / MOB10</strain>
    </source>
</reference>
<sequence>MRILIRPVSRHAHLAALLVVAAALAVADHATREISYDEAYSWRLTRYGLGEMAARTGCDVHPPLYYVQLKGWVAAFGDSLFSMRALSILWAIVGMLGAYHLATYALGPVRDEKSAGLWAAALMGLNPALVVLGATARMYAPSVALAVWSTYVLLRMLEGTRSLWLWSFAYALMITCLCYHHYYGFFTVASHGLAVAAWCGSKGIGWLERRRVLVAVGLAWSLFFFAYLPWVPTHLEQTRQVKEFFWINKYGVWMRLPKMVGAFYTLRAIPPVRIGAGLALLAMIIAGLAVGTMRRDLLRVRLLFVSLLGAVLLPPIFSSAFNIGMVHERGLLISLALSAPAIVALFFSVLPKPATRMVLGFLAFNHAAILGGAWLEVHPPGVSTFAKRLRENRMSGSLVLVNTAYTYFPISHALRSDDCQLRLIPGQPRPEGAICVTGGQDFWDESVESPASIWYLHDTAFTASSFTAPGSWRQVGVAEFYHDEETPLQGAKASGFHAIRYDTMREAESSPLDRAPPQPIGVKR</sequence>
<accession>L0DLQ0</accession>
<dbReference type="eggNOG" id="COG5305">
    <property type="taxonomic scope" value="Bacteria"/>
</dbReference>
<dbReference type="STRING" id="886293.Sinac_5636"/>
<dbReference type="HOGENOM" id="CLU_519626_0_0_0"/>
<feature type="signal peptide" evidence="9">
    <location>
        <begin position="1"/>
        <end position="27"/>
    </location>
</feature>
<feature type="transmembrane region" description="Helical" evidence="8">
    <location>
        <begin position="272"/>
        <end position="290"/>
    </location>
</feature>
<dbReference type="KEGG" id="saci:Sinac_5636"/>
<feature type="transmembrane region" description="Helical" evidence="8">
    <location>
        <begin position="331"/>
        <end position="350"/>
    </location>
</feature>
<protein>
    <submittedName>
        <fullName evidence="10">Uncharacterized protein</fullName>
    </submittedName>
</protein>
<comment type="subcellular location">
    <subcellularLocation>
        <location evidence="1">Cell membrane</location>
        <topology evidence="1">Multi-pass membrane protein</topology>
    </subcellularLocation>
</comment>
<evidence type="ECO:0000313" key="10">
    <source>
        <dbReference type="EMBL" id="AGA29768.1"/>
    </source>
</evidence>
<keyword evidence="4" id="KW-0808">Transferase</keyword>
<evidence type="ECO:0000256" key="5">
    <source>
        <dbReference type="ARBA" id="ARBA00022692"/>
    </source>
</evidence>
<feature type="transmembrane region" description="Helical" evidence="8">
    <location>
        <begin position="81"/>
        <end position="102"/>
    </location>
</feature>
<dbReference type="PANTHER" id="PTHR33908:SF11">
    <property type="entry name" value="MEMBRANE PROTEIN"/>
    <property type="match status" value="1"/>
</dbReference>
<keyword evidence="11" id="KW-1185">Reference proteome</keyword>
<evidence type="ECO:0000256" key="7">
    <source>
        <dbReference type="ARBA" id="ARBA00023136"/>
    </source>
</evidence>
<feature type="chain" id="PRO_5003940239" evidence="9">
    <location>
        <begin position="28"/>
        <end position="524"/>
    </location>
</feature>
<keyword evidence="9" id="KW-0732">Signal</keyword>
<dbReference type="AlphaFoldDB" id="L0DLQ0"/>
<evidence type="ECO:0000256" key="3">
    <source>
        <dbReference type="ARBA" id="ARBA00022676"/>
    </source>
</evidence>
<keyword evidence="3" id="KW-0328">Glycosyltransferase</keyword>
<feature type="transmembrane region" description="Helical" evidence="8">
    <location>
        <begin position="302"/>
        <end position="325"/>
    </location>
</feature>
<name>L0DLQ0_SINAD</name>
<evidence type="ECO:0000256" key="8">
    <source>
        <dbReference type="SAM" id="Phobius"/>
    </source>
</evidence>
<dbReference type="Proteomes" id="UP000010798">
    <property type="component" value="Chromosome"/>
</dbReference>
<keyword evidence="2" id="KW-1003">Cell membrane</keyword>
<dbReference type="GO" id="GO:0009103">
    <property type="term" value="P:lipopolysaccharide biosynthetic process"/>
    <property type="evidence" value="ECO:0007669"/>
    <property type="project" value="UniProtKB-ARBA"/>
</dbReference>
<dbReference type="EMBL" id="CP003364">
    <property type="protein sequence ID" value="AGA29768.1"/>
    <property type="molecule type" value="Genomic_DNA"/>
</dbReference>
<keyword evidence="7 8" id="KW-0472">Membrane</keyword>
<keyword evidence="5 8" id="KW-0812">Transmembrane</keyword>
<keyword evidence="6 8" id="KW-1133">Transmembrane helix</keyword>
<dbReference type="PANTHER" id="PTHR33908">
    <property type="entry name" value="MANNOSYLTRANSFERASE YKCB-RELATED"/>
    <property type="match status" value="1"/>
</dbReference>